<evidence type="ECO:0000313" key="3">
    <source>
        <dbReference type="Proteomes" id="UP000482209"/>
    </source>
</evidence>
<keyword evidence="1" id="KW-1133">Transmembrane helix</keyword>
<name>A0A6L5XV06_9FIRM</name>
<dbReference type="AlphaFoldDB" id="A0A6L5XV06"/>
<reference evidence="2 3" key="1">
    <citation type="submission" date="2019-08" db="EMBL/GenBank/DDBJ databases">
        <title>In-depth cultivation of the pig gut microbiome towards novel bacterial diversity and tailored functional studies.</title>
        <authorList>
            <person name="Wylensek D."/>
            <person name="Hitch T.C.A."/>
            <person name="Clavel T."/>
        </authorList>
    </citation>
    <scope>NUCLEOTIDE SEQUENCE [LARGE SCALE GENOMIC DNA]</scope>
    <source>
        <strain evidence="2 3">WCA-693-APC-MOT-I</strain>
    </source>
</reference>
<comment type="caution">
    <text evidence="2">The sequence shown here is derived from an EMBL/GenBank/DDBJ whole genome shotgun (WGS) entry which is preliminary data.</text>
</comment>
<feature type="transmembrane region" description="Helical" evidence="1">
    <location>
        <begin position="21"/>
        <end position="39"/>
    </location>
</feature>
<evidence type="ECO:0000256" key="1">
    <source>
        <dbReference type="SAM" id="Phobius"/>
    </source>
</evidence>
<feature type="transmembrane region" description="Helical" evidence="1">
    <location>
        <begin position="140"/>
        <end position="158"/>
    </location>
</feature>
<dbReference type="EMBL" id="VUMT01000002">
    <property type="protein sequence ID" value="MSS62646.1"/>
    <property type="molecule type" value="Genomic_DNA"/>
</dbReference>
<protein>
    <submittedName>
        <fullName evidence="2">Uncharacterized protein</fullName>
    </submittedName>
</protein>
<feature type="transmembrane region" description="Helical" evidence="1">
    <location>
        <begin position="244"/>
        <end position="264"/>
    </location>
</feature>
<sequence length="349" mass="39391">MMNLLVIKEQLRKFYSKADSYLNPAIKFISTLFIFYMINTHLGFNPKLTQVNIMVIGSFVCAFLPVSFISLVTGIVAVLQIFFVSKILAIVAAVILIIMYCMFLRFTPKYSFAVLAIPILFLLKIPYCIPILLGMIGTPIAVLPVSCGVVVFYLFSAIKESVLATNGNSVEDIFNVYRIVIDSLVNNKEMLSAILIFSVVMLVTYIVRKQSFDHAFEAGIVVGTCVSIIGFLIGGLGFDIYKNIGSIVIGNAVSGVLVYIIWFFRLSLDYTTVEKLQFEDDDYYYYVKAVPKMAITAPEKNIKRINPQKTNENTMNLQDVIQKGYSQDEIYQNRELEDDFDENNLGERK</sequence>
<accession>A0A6L5XV06</accession>
<keyword evidence="3" id="KW-1185">Reference proteome</keyword>
<feature type="transmembrane region" description="Helical" evidence="1">
    <location>
        <begin position="190"/>
        <end position="207"/>
    </location>
</feature>
<feature type="transmembrane region" description="Helical" evidence="1">
    <location>
        <begin position="112"/>
        <end position="133"/>
    </location>
</feature>
<feature type="transmembrane region" description="Helical" evidence="1">
    <location>
        <begin position="51"/>
        <end position="79"/>
    </location>
</feature>
<evidence type="ECO:0000313" key="2">
    <source>
        <dbReference type="EMBL" id="MSS62646.1"/>
    </source>
</evidence>
<dbReference type="Proteomes" id="UP000482209">
    <property type="component" value="Unassembled WGS sequence"/>
</dbReference>
<proteinExistence type="predicted"/>
<gene>
    <name evidence="2" type="ORF">FYJ58_01895</name>
</gene>
<feature type="transmembrane region" description="Helical" evidence="1">
    <location>
        <begin position="219"/>
        <end position="238"/>
    </location>
</feature>
<keyword evidence="1" id="KW-0472">Membrane</keyword>
<organism evidence="2 3">
    <name type="scientific">Velocimicrobium porci</name>
    <dbReference type="NCBI Taxonomy" id="2606634"/>
    <lineage>
        <taxon>Bacteria</taxon>
        <taxon>Bacillati</taxon>
        <taxon>Bacillota</taxon>
        <taxon>Clostridia</taxon>
        <taxon>Lachnospirales</taxon>
        <taxon>Lachnospiraceae</taxon>
        <taxon>Velocimicrobium</taxon>
    </lineage>
</organism>
<feature type="transmembrane region" description="Helical" evidence="1">
    <location>
        <begin position="86"/>
        <end position="106"/>
    </location>
</feature>
<dbReference type="RefSeq" id="WP_154516449.1">
    <property type="nucleotide sequence ID" value="NZ_VUMT01000002.1"/>
</dbReference>
<keyword evidence="1" id="KW-0812">Transmembrane</keyword>